<accession>A0AAN9F640</accession>
<proteinExistence type="predicted"/>
<sequence length="97" mass="11566">MLWRTYLNRAILHDKLRIIHPYKLILNDSRQRKPSAPKYQFLQNHYSWVTVSFSFCHVIIWFMVRALGLYLSANNCCLSMEREVSASLALVFLYKLL</sequence>
<organism evidence="2 3">
    <name type="scientific">Crotalaria pallida</name>
    <name type="common">Smooth rattlebox</name>
    <name type="synonym">Crotalaria striata</name>
    <dbReference type="NCBI Taxonomy" id="3830"/>
    <lineage>
        <taxon>Eukaryota</taxon>
        <taxon>Viridiplantae</taxon>
        <taxon>Streptophyta</taxon>
        <taxon>Embryophyta</taxon>
        <taxon>Tracheophyta</taxon>
        <taxon>Spermatophyta</taxon>
        <taxon>Magnoliopsida</taxon>
        <taxon>eudicotyledons</taxon>
        <taxon>Gunneridae</taxon>
        <taxon>Pentapetalae</taxon>
        <taxon>rosids</taxon>
        <taxon>fabids</taxon>
        <taxon>Fabales</taxon>
        <taxon>Fabaceae</taxon>
        <taxon>Papilionoideae</taxon>
        <taxon>50 kb inversion clade</taxon>
        <taxon>genistoids sensu lato</taxon>
        <taxon>core genistoids</taxon>
        <taxon>Crotalarieae</taxon>
        <taxon>Crotalaria</taxon>
    </lineage>
</organism>
<feature type="transmembrane region" description="Helical" evidence="1">
    <location>
        <begin position="45"/>
        <end position="64"/>
    </location>
</feature>
<keyword evidence="1" id="KW-0812">Transmembrane</keyword>
<keyword evidence="3" id="KW-1185">Reference proteome</keyword>
<dbReference type="Proteomes" id="UP001372338">
    <property type="component" value="Unassembled WGS sequence"/>
</dbReference>
<dbReference type="EMBL" id="JAYWIO010000004">
    <property type="protein sequence ID" value="KAK7270572.1"/>
    <property type="molecule type" value="Genomic_DNA"/>
</dbReference>
<gene>
    <name evidence="2" type="ORF">RIF29_23810</name>
</gene>
<reference evidence="2 3" key="1">
    <citation type="submission" date="2024-01" db="EMBL/GenBank/DDBJ databases">
        <title>The genomes of 5 underutilized Papilionoideae crops provide insights into root nodulation and disease resistanc.</title>
        <authorList>
            <person name="Yuan L."/>
        </authorList>
    </citation>
    <scope>NUCLEOTIDE SEQUENCE [LARGE SCALE GENOMIC DNA]</scope>
    <source>
        <strain evidence="2">ZHUSHIDOU_FW_LH</strain>
        <tissue evidence="2">Leaf</tissue>
    </source>
</reference>
<keyword evidence="1" id="KW-0472">Membrane</keyword>
<evidence type="ECO:0000256" key="1">
    <source>
        <dbReference type="SAM" id="Phobius"/>
    </source>
</evidence>
<keyword evidence="1" id="KW-1133">Transmembrane helix</keyword>
<evidence type="ECO:0000313" key="2">
    <source>
        <dbReference type="EMBL" id="KAK7270572.1"/>
    </source>
</evidence>
<evidence type="ECO:0000313" key="3">
    <source>
        <dbReference type="Proteomes" id="UP001372338"/>
    </source>
</evidence>
<dbReference type="AlphaFoldDB" id="A0AAN9F640"/>
<comment type="caution">
    <text evidence="2">The sequence shown here is derived from an EMBL/GenBank/DDBJ whole genome shotgun (WGS) entry which is preliminary data.</text>
</comment>
<name>A0AAN9F640_CROPI</name>
<protein>
    <submittedName>
        <fullName evidence="2">Uncharacterized protein</fullName>
    </submittedName>
</protein>